<evidence type="ECO:0000256" key="4">
    <source>
        <dbReference type="SAM" id="Phobius"/>
    </source>
</evidence>
<feature type="domain" description="4Fe-4S ferredoxin-type" evidence="5">
    <location>
        <begin position="182"/>
        <end position="212"/>
    </location>
</feature>
<keyword evidence="8" id="KW-1185">Reference proteome</keyword>
<sequence>MSKETPSFYIKTNRTFNNFKKISWTIVPFIAIGGLFYPKLGLLLILIMLTIMTLGFFKGKYWCGNLCPHGSLFDFILLPLSPNKKIPGLITSTTLKVLFFLWYMGMFTWRVVKVSQLWGTLTFYDKLGFVFTMNYLIPTIIGTTLALFVTPRAWCNFCPMGTIEQLFYKLGKATGLNTGTDKKVTVAAPELCHKCGKCSRVCPMQLKPYLEFSPENQFDNENCIRCTTCIENCPAGILSLANYDESKQRSEAVNKTGYEGRRRIKGIVEGVKPLTHDVTEYTFKLIEPEKVNYEAGQFILVKILDDPEMFRAYSISSYHEDGERLSVTIKKLKDGFGTSIIFGGFKAGDTVELEGPLGRELVVDKHHPKVLLVAGGIGITPFVPIVEDLLQNKNSLEDVTLIYGVNKEEEFIYDEFFKGLAAQNPKFKYLPTVAFPDKSWQGHRGFVTDVLKDMKLEGYKVYMCGPKPMVNATVRVLKEKGVDERGFFAESA</sequence>
<name>A0A7G6DZ68_THEFR</name>
<dbReference type="SUPFAM" id="SSF63380">
    <property type="entry name" value="Riboflavin synthase domain-like"/>
    <property type="match status" value="1"/>
</dbReference>
<keyword evidence="1" id="KW-0479">Metal-binding</keyword>
<dbReference type="PROSITE" id="PS51384">
    <property type="entry name" value="FAD_FR"/>
    <property type="match status" value="1"/>
</dbReference>
<dbReference type="InterPro" id="IPR050415">
    <property type="entry name" value="MRET"/>
</dbReference>
<dbReference type="GO" id="GO:0016491">
    <property type="term" value="F:oxidoreductase activity"/>
    <property type="evidence" value="ECO:0007669"/>
    <property type="project" value="InterPro"/>
</dbReference>
<dbReference type="InterPro" id="IPR017900">
    <property type="entry name" value="4Fe4S_Fe_S_CS"/>
</dbReference>
<feature type="domain" description="4Fe-4S ferredoxin-type" evidence="5">
    <location>
        <begin position="214"/>
        <end position="243"/>
    </location>
</feature>
<dbReference type="GO" id="GO:0051536">
    <property type="term" value="F:iron-sulfur cluster binding"/>
    <property type="evidence" value="ECO:0007669"/>
    <property type="project" value="UniProtKB-KW"/>
</dbReference>
<dbReference type="Pfam" id="PF00970">
    <property type="entry name" value="FAD_binding_6"/>
    <property type="match status" value="1"/>
</dbReference>
<evidence type="ECO:0000256" key="3">
    <source>
        <dbReference type="ARBA" id="ARBA00023014"/>
    </source>
</evidence>
<dbReference type="GO" id="GO:0046872">
    <property type="term" value="F:metal ion binding"/>
    <property type="evidence" value="ECO:0007669"/>
    <property type="project" value="UniProtKB-KW"/>
</dbReference>
<dbReference type="Pfam" id="PF12801">
    <property type="entry name" value="Fer4_5"/>
    <property type="match status" value="2"/>
</dbReference>
<dbReference type="InterPro" id="IPR017927">
    <property type="entry name" value="FAD-bd_FR_type"/>
</dbReference>
<dbReference type="InterPro" id="IPR017896">
    <property type="entry name" value="4Fe4S_Fe-S-bd"/>
</dbReference>
<evidence type="ECO:0000259" key="6">
    <source>
        <dbReference type="PROSITE" id="PS51384"/>
    </source>
</evidence>
<feature type="transmembrane region" description="Helical" evidence="4">
    <location>
        <begin position="127"/>
        <end position="149"/>
    </location>
</feature>
<evidence type="ECO:0000313" key="7">
    <source>
        <dbReference type="EMBL" id="QNB45122.1"/>
    </source>
</evidence>
<evidence type="ECO:0000259" key="5">
    <source>
        <dbReference type="PROSITE" id="PS51379"/>
    </source>
</evidence>
<feature type="transmembrane region" description="Helical" evidence="4">
    <location>
        <begin position="26"/>
        <end position="49"/>
    </location>
</feature>
<dbReference type="Pfam" id="PF13237">
    <property type="entry name" value="Fer4_10"/>
    <property type="match status" value="1"/>
</dbReference>
<protein>
    <submittedName>
        <fullName evidence="7">4Fe-4S binding protein</fullName>
    </submittedName>
</protein>
<dbReference type="PRINTS" id="PR00371">
    <property type="entry name" value="FPNCR"/>
</dbReference>
<keyword evidence="2" id="KW-0408">Iron</keyword>
<organism evidence="7 8">
    <name type="scientific">Thermanaerosceptrum fracticalcis</name>
    <dbReference type="NCBI Taxonomy" id="1712410"/>
    <lineage>
        <taxon>Bacteria</taxon>
        <taxon>Bacillati</taxon>
        <taxon>Bacillota</taxon>
        <taxon>Clostridia</taxon>
        <taxon>Eubacteriales</taxon>
        <taxon>Peptococcaceae</taxon>
        <taxon>Thermanaerosceptrum</taxon>
    </lineage>
</organism>
<dbReference type="PANTHER" id="PTHR47354:SF5">
    <property type="entry name" value="PROTEIN RFBI"/>
    <property type="match status" value="1"/>
</dbReference>
<dbReference type="RefSeq" id="WP_034423323.1">
    <property type="nucleotide sequence ID" value="NZ_CP045798.1"/>
</dbReference>
<feature type="domain" description="FAD-binding FR-type" evidence="6">
    <location>
        <begin position="261"/>
        <end position="363"/>
    </location>
</feature>
<dbReference type="EMBL" id="CP045798">
    <property type="protein sequence ID" value="QNB45122.1"/>
    <property type="molecule type" value="Genomic_DNA"/>
</dbReference>
<dbReference type="SUPFAM" id="SSF54862">
    <property type="entry name" value="4Fe-4S ferredoxins"/>
    <property type="match status" value="1"/>
</dbReference>
<keyword evidence="4" id="KW-0812">Transmembrane</keyword>
<keyword evidence="3" id="KW-0411">Iron-sulfur</keyword>
<evidence type="ECO:0000256" key="1">
    <source>
        <dbReference type="ARBA" id="ARBA00022723"/>
    </source>
</evidence>
<dbReference type="InterPro" id="IPR001433">
    <property type="entry name" value="OxRdtase_FAD/NAD-bd"/>
</dbReference>
<dbReference type="SUPFAM" id="SSF52343">
    <property type="entry name" value="Ferredoxin reductase-like, C-terminal NADP-linked domain"/>
    <property type="match status" value="1"/>
</dbReference>
<dbReference type="KEGG" id="tfr:BR63_01570"/>
<dbReference type="Proteomes" id="UP000515847">
    <property type="component" value="Chromosome"/>
</dbReference>
<dbReference type="Pfam" id="PF00175">
    <property type="entry name" value="NAD_binding_1"/>
    <property type="match status" value="1"/>
</dbReference>
<reference evidence="7 8" key="1">
    <citation type="journal article" date="2019" name="Front. Microbiol.">
        <title>Thermoanaerosceptrum fracticalcis gen. nov. sp. nov., a Novel Fumarate-Fermenting Microorganism From a Deep Fractured Carbonate Aquifer of the US Great Basin.</title>
        <authorList>
            <person name="Hamilton-Brehm S.D."/>
            <person name="Stewart L.E."/>
            <person name="Zavarin M."/>
            <person name="Caldwell M."/>
            <person name="Lawson P.A."/>
            <person name="Onstott T.C."/>
            <person name="Grzymski J."/>
            <person name="Neveux I."/>
            <person name="Lollar B.S."/>
            <person name="Russell C.E."/>
            <person name="Moser D.P."/>
        </authorList>
    </citation>
    <scope>NUCLEOTIDE SEQUENCE [LARGE SCALE GENOMIC DNA]</scope>
    <source>
        <strain evidence="7 8">DRI-13</strain>
    </source>
</reference>
<dbReference type="InterPro" id="IPR001709">
    <property type="entry name" value="Flavoprot_Pyr_Nucl_cyt_Rdtase"/>
</dbReference>
<dbReference type="PROSITE" id="PS51379">
    <property type="entry name" value="4FE4S_FER_2"/>
    <property type="match status" value="2"/>
</dbReference>
<keyword evidence="4" id="KW-1133">Transmembrane helix</keyword>
<keyword evidence="4" id="KW-0472">Membrane</keyword>
<evidence type="ECO:0000313" key="8">
    <source>
        <dbReference type="Proteomes" id="UP000515847"/>
    </source>
</evidence>
<dbReference type="PANTHER" id="PTHR47354">
    <property type="entry name" value="NADH OXIDOREDUCTASE HCR"/>
    <property type="match status" value="1"/>
</dbReference>
<evidence type="ECO:0000256" key="2">
    <source>
        <dbReference type="ARBA" id="ARBA00023004"/>
    </source>
</evidence>
<dbReference type="Gene3D" id="3.40.50.80">
    <property type="entry name" value="Nucleotide-binding domain of ferredoxin-NADP reductase (FNR) module"/>
    <property type="match status" value="1"/>
</dbReference>
<dbReference type="InterPro" id="IPR039261">
    <property type="entry name" value="FNR_nucleotide-bd"/>
</dbReference>
<dbReference type="PROSITE" id="PS00198">
    <property type="entry name" value="4FE4S_FER_1"/>
    <property type="match status" value="2"/>
</dbReference>
<dbReference type="Gene3D" id="2.40.30.10">
    <property type="entry name" value="Translation factors"/>
    <property type="match status" value="1"/>
</dbReference>
<dbReference type="PRINTS" id="PR00410">
    <property type="entry name" value="PHEHYDRXLASE"/>
</dbReference>
<dbReference type="InterPro" id="IPR017938">
    <property type="entry name" value="Riboflavin_synthase-like_b-brl"/>
</dbReference>
<dbReference type="InterPro" id="IPR008333">
    <property type="entry name" value="Cbr1-like_FAD-bd_dom"/>
</dbReference>
<proteinExistence type="predicted"/>
<feature type="transmembrane region" description="Helical" evidence="4">
    <location>
        <begin position="86"/>
        <end position="106"/>
    </location>
</feature>
<gene>
    <name evidence="7" type="ORF">BR63_01570</name>
</gene>
<dbReference type="OrthoDB" id="9786132at2"/>
<accession>A0A7G6DZ68</accession>
<dbReference type="Gene3D" id="3.30.70.20">
    <property type="match status" value="1"/>
</dbReference>
<dbReference type="AlphaFoldDB" id="A0A7G6DZ68"/>